<keyword evidence="2" id="KW-1185">Reference proteome</keyword>
<dbReference type="Proteomes" id="UP001469553">
    <property type="component" value="Unassembled WGS sequence"/>
</dbReference>
<dbReference type="EMBL" id="JAHRIP010009068">
    <property type="protein sequence ID" value="MEQ2282360.1"/>
    <property type="molecule type" value="Genomic_DNA"/>
</dbReference>
<accession>A0ABV0XLN2</accession>
<evidence type="ECO:0000313" key="1">
    <source>
        <dbReference type="EMBL" id="MEQ2282360.1"/>
    </source>
</evidence>
<organism evidence="1 2">
    <name type="scientific">Ameca splendens</name>
    <dbReference type="NCBI Taxonomy" id="208324"/>
    <lineage>
        <taxon>Eukaryota</taxon>
        <taxon>Metazoa</taxon>
        <taxon>Chordata</taxon>
        <taxon>Craniata</taxon>
        <taxon>Vertebrata</taxon>
        <taxon>Euteleostomi</taxon>
        <taxon>Actinopterygii</taxon>
        <taxon>Neopterygii</taxon>
        <taxon>Teleostei</taxon>
        <taxon>Neoteleostei</taxon>
        <taxon>Acanthomorphata</taxon>
        <taxon>Ovalentaria</taxon>
        <taxon>Atherinomorphae</taxon>
        <taxon>Cyprinodontiformes</taxon>
        <taxon>Goodeidae</taxon>
        <taxon>Ameca</taxon>
    </lineage>
</organism>
<reference evidence="1 2" key="1">
    <citation type="submission" date="2021-06" db="EMBL/GenBank/DDBJ databases">
        <authorList>
            <person name="Palmer J.M."/>
        </authorList>
    </citation>
    <scope>NUCLEOTIDE SEQUENCE [LARGE SCALE GENOMIC DNA]</scope>
    <source>
        <strain evidence="1 2">AS_MEX2019</strain>
        <tissue evidence="1">Muscle</tissue>
    </source>
</reference>
<comment type="caution">
    <text evidence="1">The sequence shown here is derived from an EMBL/GenBank/DDBJ whole genome shotgun (WGS) entry which is preliminary data.</text>
</comment>
<sequence length="128" mass="14323">MWRSSGSTLSPSRMAKLLTLSLRELKISSESSSSDTAAKNVISCNSETPYIPHSSSSGTKCIQVLIRCHKTTTFNLILHYTGDLSALKIYSLWYVELLQLLQQQGSLTYFLFTSAKIFEHQQALIDCL</sequence>
<evidence type="ECO:0000313" key="2">
    <source>
        <dbReference type="Proteomes" id="UP001469553"/>
    </source>
</evidence>
<name>A0ABV0XLN2_9TELE</name>
<protein>
    <submittedName>
        <fullName evidence="1">Uncharacterized protein</fullName>
    </submittedName>
</protein>
<proteinExistence type="predicted"/>
<gene>
    <name evidence="1" type="ORF">AMECASPLE_039780</name>
</gene>